<dbReference type="GO" id="GO:0042970">
    <property type="term" value="F:homoserine transmembrane transporter activity"/>
    <property type="evidence" value="ECO:0007669"/>
    <property type="project" value="TreeGrafter"/>
</dbReference>
<gene>
    <name evidence="8" type="ORF">E4T21_12625</name>
</gene>
<evidence type="ECO:0000313" key="8">
    <source>
        <dbReference type="EMBL" id="QEM82292.1"/>
    </source>
</evidence>
<dbReference type="GO" id="GO:0005886">
    <property type="term" value="C:plasma membrane"/>
    <property type="evidence" value="ECO:0007669"/>
    <property type="project" value="UniProtKB-SubCell"/>
</dbReference>
<protein>
    <submittedName>
        <fullName evidence="8">LysE family translocator</fullName>
    </submittedName>
</protein>
<dbReference type="PIRSF" id="PIRSF006324">
    <property type="entry name" value="LeuE"/>
    <property type="match status" value="1"/>
</dbReference>
<dbReference type="KEGG" id="hbh:E4T21_12625"/>
<comment type="similarity">
    <text evidence="2">Belongs to the Rht family.</text>
</comment>
<evidence type="ECO:0000256" key="1">
    <source>
        <dbReference type="ARBA" id="ARBA00004651"/>
    </source>
</evidence>
<evidence type="ECO:0000256" key="2">
    <source>
        <dbReference type="ARBA" id="ARBA00007928"/>
    </source>
</evidence>
<comment type="subcellular location">
    <subcellularLocation>
        <location evidence="1">Cell membrane</location>
        <topology evidence="1">Multi-pass membrane protein</topology>
    </subcellularLocation>
</comment>
<feature type="transmembrane region" description="Helical" evidence="7">
    <location>
        <begin position="148"/>
        <end position="175"/>
    </location>
</feature>
<evidence type="ECO:0000256" key="4">
    <source>
        <dbReference type="ARBA" id="ARBA00022692"/>
    </source>
</evidence>
<proteinExistence type="inferred from homology"/>
<keyword evidence="6 7" id="KW-0472">Membrane</keyword>
<keyword evidence="9" id="KW-1185">Reference proteome</keyword>
<keyword evidence="3" id="KW-1003">Cell membrane</keyword>
<evidence type="ECO:0000256" key="7">
    <source>
        <dbReference type="SAM" id="Phobius"/>
    </source>
</evidence>
<organism evidence="8 9">
    <name type="scientific">Halomonas binhaiensis</name>
    <dbReference type="NCBI Taxonomy" id="2562282"/>
    <lineage>
        <taxon>Bacteria</taxon>
        <taxon>Pseudomonadati</taxon>
        <taxon>Pseudomonadota</taxon>
        <taxon>Gammaproteobacteria</taxon>
        <taxon>Oceanospirillales</taxon>
        <taxon>Halomonadaceae</taxon>
        <taxon>Halomonas</taxon>
    </lineage>
</organism>
<dbReference type="PANTHER" id="PTHR30086:SF14">
    <property type="entry name" value="HOMOSERINE_HOMOSERINE LACTONE EFFLUX PROTEIN"/>
    <property type="match status" value="1"/>
</dbReference>
<evidence type="ECO:0000313" key="9">
    <source>
        <dbReference type="Proteomes" id="UP000324285"/>
    </source>
</evidence>
<dbReference type="RefSeq" id="WP_149285384.1">
    <property type="nucleotide sequence ID" value="NZ_CP038437.2"/>
</dbReference>
<sequence length="209" mass="21825">MDLHYWVIFVVTVLGVSLIPGPSTLIAFAHGAANGSGPAMFTAIGNATASTLQAIAASAGLGLAITSSAMLFMVIKYAGAAYLVYVGIQIWRTAAQRVSLSSQGNTLESQPQRLFMSGFTVAISNPKAIAFFTAFFPQFLSPAGNSTVQLAIMVILVALSAFIVALFYSCLGAWVRGLALSRTLMRRINKTTGGLFVASGFGLAISKSS</sequence>
<keyword evidence="4 7" id="KW-0812">Transmembrane</keyword>
<reference evidence="8" key="1">
    <citation type="submission" date="2021-02" db="EMBL/GenBank/DDBJ databases">
        <title>Strain Y2R2, a novel species of the genus Halomonas.</title>
        <authorList>
            <person name="Huang H."/>
        </authorList>
    </citation>
    <scope>NUCLEOTIDE SEQUENCE</scope>
    <source>
        <strain evidence="8">Y2R2</strain>
    </source>
</reference>
<dbReference type="AlphaFoldDB" id="A0A5C1NEZ4"/>
<feature type="transmembrane region" description="Helical" evidence="7">
    <location>
        <begin position="6"/>
        <end position="29"/>
    </location>
</feature>
<dbReference type="InterPro" id="IPR001123">
    <property type="entry name" value="LeuE-type"/>
</dbReference>
<evidence type="ECO:0000256" key="5">
    <source>
        <dbReference type="ARBA" id="ARBA00022989"/>
    </source>
</evidence>
<dbReference type="EMBL" id="CP038437">
    <property type="protein sequence ID" value="QEM82292.1"/>
    <property type="molecule type" value="Genomic_DNA"/>
</dbReference>
<evidence type="ECO:0000256" key="6">
    <source>
        <dbReference type="ARBA" id="ARBA00023136"/>
    </source>
</evidence>
<dbReference type="Pfam" id="PF01810">
    <property type="entry name" value="LysE"/>
    <property type="match status" value="1"/>
</dbReference>
<feature type="transmembrane region" description="Helical" evidence="7">
    <location>
        <begin position="71"/>
        <end position="93"/>
    </location>
</feature>
<dbReference type="OrthoDB" id="9804822at2"/>
<accession>A0A5C1NEZ4</accession>
<name>A0A5C1NEZ4_9GAMM</name>
<feature type="transmembrane region" description="Helical" evidence="7">
    <location>
        <begin position="114"/>
        <end position="136"/>
    </location>
</feature>
<dbReference type="PANTHER" id="PTHR30086">
    <property type="entry name" value="ARGININE EXPORTER PROTEIN ARGO"/>
    <property type="match status" value="1"/>
</dbReference>
<keyword evidence="5 7" id="KW-1133">Transmembrane helix</keyword>
<evidence type="ECO:0000256" key="3">
    <source>
        <dbReference type="ARBA" id="ARBA00022475"/>
    </source>
</evidence>
<dbReference type="Proteomes" id="UP000324285">
    <property type="component" value="Chromosome"/>
</dbReference>